<evidence type="ECO:0000259" key="2">
    <source>
        <dbReference type="Pfam" id="PF12766"/>
    </source>
</evidence>
<dbReference type="AlphaFoldDB" id="G3AV59"/>
<feature type="compositionally biased region" description="Basic residues" evidence="1">
    <location>
        <begin position="232"/>
        <end position="241"/>
    </location>
</feature>
<dbReference type="Gene3D" id="2.30.110.10">
    <property type="entry name" value="Electron Transport, Fmn-binding Protein, Chain A"/>
    <property type="match status" value="1"/>
</dbReference>
<dbReference type="InterPro" id="IPR024624">
    <property type="entry name" value="Pyridox_Oxase_Alr4036_FMN-bd"/>
</dbReference>
<proteinExistence type="predicted"/>
<dbReference type="Proteomes" id="UP000000709">
    <property type="component" value="Unassembled WGS sequence"/>
</dbReference>
<dbReference type="SUPFAM" id="SSF50475">
    <property type="entry name" value="FMN-binding split barrel"/>
    <property type="match status" value="1"/>
</dbReference>
<dbReference type="RefSeq" id="XP_007377628.1">
    <property type="nucleotide sequence ID" value="XM_007377566.1"/>
</dbReference>
<dbReference type="STRING" id="619300.G3AV59"/>
<gene>
    <name evidence="3" type="ORF">SPAPADRAFT_63482</name>
</gene>
<dbReference type="EMBL" id="GL996506">
    <property type="protein sequence ID" value="EGW29862.1"/>
    <property type="molecule type" value="Genomic_DNA"/>
</dbReference>
<dbReference type="Pfam" id="PF12766">
    <property type="entry name" value="Pyridox_oxase_2"/>
    <property type="match status" value="1"/>
</dbReference>
<dbReference type="InterPro" id="IPR012349">
    <property type="entry name" value="Split_barrel_FMN-bd"/>
</dbReference>
<keyword evidence="4" id="KW-1185">Reference proteome</keyword>
<evidence type="ECO:0000313" key="3">
    <source>
        <dbReference type="EMBL" id="EGW29862.1"/>
    </source>
</evidence>
<dbReference type="PANTHER" id="PTHR28243">
    <property type="entry name" value="AGL049CP"/>
    <property type="match status" value="1"/>
</dbReference>
<dbReference type="OMA" id="IHQMAPW"/>
<reference evidence="3 4" key="1">
    <citation type="journal article" date="2011" name="Proc. Natl. Acad. Sci. U.S.A.">
        <title>Comparative genomics of xylose-fermenting fungi for enhanced biofuel production.</title>
        <authorList>
            <person name="Wohlbach D.J."/>
            <person name="Kuo A."/>
            <person name="Sato T.K."/>
            <person name="Potts K.M."/>
            <person name="Salamov A.A."/>
            <person name="LaButti K.M."/>
            <person name="Sun H."/>
            <person name="Clum A."/>
            <person name="Pangilinan J.L."/>
            <person name="Lindquist E.A."/>
            <person name="Lucas S."/>
            <person name="Lapidus A."/>
            <person name="Jin M."/>
            <person name="Gunawan C."/>
            <person name="Balan V."/>
            <person name="Dale B.E."/>
            <person name="Jeffries T.W."/>
            <person name="Zinkel R."/>
            <person name="Barry K.W."/>
            <person name="Grigoriev I.V."/>
            <person name="Gasch A.P."/>
        </authorList>
    </citation>
    <scope>NUCLEOTIDE SEQUENCE [LARGE SCALE GENOMIC DNA]</scope>
    <source>
        <strain evidence="4">NRRL Y-27907 / 11-Y1</strain>
    </source>
</reference>
<dbReference type="GO" id="GO:0010181">
    <property type="term" value="F:FMN binding"/>
    <property type="evidence" value="ECO:0007669"/>
    <property type="project" value="InterPro"/>
</dbReference>
<feature type="domain" description="Pyridoxamine 5'-phosphate oxidase Alr4036 family FMN-binding" evidence="2">
    <location>
        <begin position="8"/>
        <end position="108"/>
    </location>
</feature>
<dbReference type="OrthoDB" id="5394411at2759"/>
<accession>G3AV59</accession>
<dbReference type="GeneID" id="18874772"/>
<protein>
    <recommendedName>
        <fullName evidence="2">Pyridoxamine 5'-phosphate oxidase Alr4036 family FMN-binding domain-containing protein</fullName>
    </recommendedName>
</protein>
<dbReference type="HOGENOM" id="CLU_058669_1_0_1"/>
<evidence type="ECO:0000313" key="4">
    <source>
        <dbReference type="Proteomes" id="UP000000709"/>
    </source>
</evidence>
<name>G3AV59_SPAPN</name>
<organism evidence="4">
    <name type="scientific">Spathaspora passalidarum (strain NRRL Y-27907 / 11-Y1)</name>
    <dbReference type="NCBI Taxonomy" id="619300"/>
    <lineage>
        <taxon>Eukaryota</taxon>
        <taxon>Fungi</taxon>
        <taxon>Dikarya</taxon>
        <taxon>Ascomycota</taxon>
        <taxon>Saccharomycotina</taxon>
        <taxon>Pichiomycetes</taxon>
        <taxon>Debaryomycetaceae</taxon>
        <taxon>Spathaspora</taxon>
    </lineage>
</organism>
<dbReference type="eggNOG" id="KOG4558">
    <property type="taxonomic scope" value="Eukaryota"/>
</dbReference>
<sequence length="253" mass="29035">MLQCHFLAPWVSTFNSCIDNELSSDKNNTPFITFQLATVDNISGFPRNRTLVYRGWLFNNKSSNVITFATDKRMNKYQELLANDKFEAVFYFPHVRKQFRFRGRARLINDEYQPEIDLTAVQNGMHLMSHDNESIMTTNTNASIFEGKISQDDTTNTTTTTATNSPTSPIVCECKNNGTSTEIQKQPITSALLSPSIANDVYDDMSQISYIQPTKEEWNEEIKRQWSNLSKQMKKSYRKPTPKQPITDESAKL</sequence>
<feature type="region of interest" description="Disordered" evidence="1">
    <location>
        <begin position="231"/>
        <end position="253"/>
    </location>
</feature>
<feature type="non-terminal residue" evidence="3">
    <location>
        <position position="253"/>
    </location>
</feature>
<dbReference type="PANTHER" id="PTHR28243:SF1">
    <property type="entry name" value="PYRIDOXAMINE 5'-PHOSPHATE OXIDASE ALR4036 FAMILY FMN-BINDING DOMAIN-CONTAINING PROTEIN"/>
    <property type="match status" value="1"/>
</dbReference>
<dbReference type="KEGG" id="spaa:SPAPADRAFT_63482"/>
<evidence type="ECO:0000256" key="1">
    <source>
        <dbReference type="SAM" id="MobiDB-lite"/>
    </source>
</evidence>
<dbReference type="InParanoid" id="G3AV59"/>
<dbReference type="FunCoup" id="G3AV59">
    <property type="interactions" value="162"/>
</dbReference>